<dbReference type="GO" id="GO:0032259">
    <property type="term" value="P:methylation"/>
    <property type="evidence" value="ECO:0007669"/>
    <property type="project" value="UniProtKB-KW"/>
</dbReference>
<proteinExistence type="predicted"/>
<name>A0ABP8B6V9_9ACTN</name>
<sequence>MPLYLDPEELRGAPGAHIDLIGAMAFRAAGAAQRLGVFETLMPGPLSVAELAARTCTDPAGLAVLLEALASFGYLDRTPGRAGVYGNSPMVAGTLDRRSPWSYAPALAFWQDVLAELWDGLEESVRTGAPQVDFYAWLEERPRTLAEFQSMLDGMAAGLAPLVAASAPHPGERLLDVGGGHARYSVAFCQAYPGLTATIADLPNALEGGRARIEAAGLGDRVTLLPGDLADPGVDLGAGHDTALLFNLCHGFDEAGNRALFKRVAGALRPGGAVVVLETFADLPEGTPATVEAFIRAFSLNLATTQGGRIHSFADIAAWLSDSGFGRIERRHADGPNELLVARLETA</sequence>
<dbReference type="PROSITE" id="PS51683">
    <property type="entry name" value="SAM_OMT_II"/>
    <property type="match status" value="1"/>
</dbReference>
<dbReference type="Proteomes" id="UP001501251">
    <property type="component" value="Unassembled WGS sequence"/>
</dbReference>
<protein>
    <submittedName>
        <fullName evidence="6">Methyltransferase</fullName>
    </submittedName>
</protein>
<dbReference type="Gene3D" id="3.40.50.150">
    <property type="entry name" value="Vaccinia Virus protein VP39"/>
    <property type="match status" value="1"/>
</dbReference>
<dbReference type="CDD" id="cd02440">
    <property type="entry name" value="AdoMet_MTases"/>
    <property type="match status" value="1"/>
</dbReference>
<dbReference type="InterPro" id="IPR036388">
    <property type="entry name" value="WH-like_DNA-bd_sf"/>
</dbReference>
<dbReference type="SUPFAM" id="SSF53335">
    <property type="entry name" value="S-adenosyl-L-methionine-dependent methyltransferases"/>
    <property type="match status" value="1"/>
</dbReference>
<evidence type="ECO:0000256" key="3">
    <source>
        <dbReference type="ARBA" id="ARBA00022691"/>
    </source>
</evidence>
<dbReference type="PANTHER" id="PTHR43712:SF2">
    <property type="entry name" value="O-METHYLTRANSFERASE CICE"/>
    <property type="match status" value="1"/>
</dbReference>
<evidence type="ECO:0000259" key="4">
    <source>
        <dbReference type="Pfam" id="PF00891"/>
    </source>
</evidence>
<dbReference type="InterPro" id="IPR001077">
    <property type="entry name" value="COMT_C"/>
</dbReference>
<dbReference type="InterPro" id="IPR012967">
    <property type="entry name" value="COMT_dimerisation"/>
</dbReference>
<accession>A0ABP8B6V9</accession>
<reference evidence="7" key="1">
    <citation type="journal article" date="2019" name="Int. J. Syst. Evol. Microbiol.">
        <title>The Global Catalogue of Microorganisms (GCM) 10K type strain sequencing project: providing services to taxonomists for standard genome sequencing and annotation.</title>
        <authorList>
            <consortium name="The Broad Institute Genomics Platform"/>
            <consortium name="The Broad Institute Genome Sequencing Center for Infectious Disease"/>
            <person name="Wu L."/>
            <person name="Ma J."/>
        </authorList>
    </citation>
    <scope>NUCLEOTIDE SEQUENCE [LARGE SCALE GENOMIC DNA]</scope>
    <source>
        <strain evidence="7">JCM 17388</strain>
    </source>
</reference>
<dbReference type="Pfam" id="PF00891">
    <property type="entry name" value="Methyltransf_2"/>
    <property type="match status" value="1"/>
</dbReference>
<gene>
    <name evidence="6" type="ORF">GCM10022252_51600</name>
</gene>
<dbReference type="RefSeq" id="WP_344920636.1">
    <property type="nucleotide sequence ID" value="NZ_BAABAQ010000010.1"/>
</dbReference>
<dbReference type="GO" id="GO:0008168">
    <property type="term" value="F:methyltransferase activity"/>
    <property type="evidence" value="ECO:0007669"/>
    <property type="project" value="UniProtKB-KW"/>
</dbReference>
<evidence type="ECO:0000313" key="7">
    <source>
        <dbReference type="Proteomes" id="UP001501251"/>
    </source>
</evidence>
<keyword evidence="2" id="KW-0808">Transferase</keyword>
<dbReference type="InterPro" id="IPR029063">
    <property type="entry name" value="SAM-dependent_MTases_sf"/>
</dbReference>
<organism evidence="6 7">
    <name type="scientific">Streptosporangium oxazolinicum</name>
    <dbReference type="NCBI Taxonomy" id="909287"/>
    <lineage>
        <taxon>Bacteria</taxon>
        <taxon>Bacillati</taxon>
        <taxon>Actinomycetota</taxon>
        <taxon>Actinomycetes</taxon>
        <taxon>Streptosporangiales</taxon>
        <taxon>Streptosporangiaceae</taxon>
        <taxon>Streptosporangium</taxon>
    </lineage>
</organism>
<evidence type="ECO:0000259" key="5">
    <source>
        <dbReference type="Pfam" id="PF08100"/>
    </source>
</evidence>
<dbReference type="Gene3D" id="1.10.10.10">
    <property type="entry name" value="Winged helix-like DNA-binding domain superfamily/Winged helix DNA-binding domain"/>
    <property type="match status" value="1"/>
</dbReference>
<dbReference type="InterPro" id="IPR036390">
    <property type="entry name" value="WH_DNA-bd_sf"/>
</dbReference>
<evidence type="ECO:0000256" key="2">
    <source>
        <dbReference type="ARBA" id="ARBA00022679"/>
    </source>
</evidence>
<evidence type="ECO:0000256" key="1">
    <source>
        <dbReference type="ARBA" id="ARBA00022603"/>
    </source>
</evidence>
<keyword evidence="3" id="KW-0949">S-adenosyl-L-methionine</keyword>
<feature type="domain" description="O-methyltransferase C-terminal" evidence="4">
    <location>
        <begin position="171"/>
        <end position="325"/>
    </location>
</feature>
<dbReference type="PIRSF" id="PIRSF005739">
    <property type="entry name" value="O-mtase"/>
    <property type="match status" value="1"/>
</dbReference>
<evidence type="ECO:0000313" key="6">
    <source>
        <dbReference type="EMBL" id="GAA4199596.1"/>
    </source>
</evidence>
<feature type="domain" description="O-methyltransferase dimerisation" evidence="5">
    <location>
        <begin position="24"/>
        <end position="90"/>
    </location>
</feature>
<dbReference type="SUPFAM" id="SSF46785">
    <property type="entry name" value="Winged helix' DNA-binding domain"/>
    <property type="match status" value="1"/>
</dbReference>
<dbReference type="PANTHER" id="PTHR43712">
    <property type="entry name" value="PUTATIVE (AFU_ORTHOLOGUE AFUA_4G14580)-RELATED"/>
    <property type="match status" value="1"/>
</dbReference>
<dbReference type="Pfam" id="PF08100">
    <property type="entry name" value="Dimerisation"/>
    <property type="match status" value="1"/>
</dbReference>
<keyword evidence="1 6" id="KW-0489">Methyltransferase</keyword>
<keyword evidence="7" id="KW-1185">Reference proteome</keyword>
<dbReference type="EMBL" id="BAABAQ010000010">
    <property type="protein sequence ID" value="GAA4199596.1"/>
    <property type="molecule type" value="Genomic_DNA"/>
</dbReference>
<comment type="caution">
    <text evidence="6">The sequence shown here is derived from an EMBL/GenBank/DDBJ whole genome shotgun (WGS) entry which is preliminary data.</text>
</comment>
<dbReference type="InterPro" id="IPR016461">
    <property type="entry name" value="COMT-like"/>
</dbReference>